<dbReference type="SMART" id="SM01231">
    <property type="entry name" value="H-kinase_dim"/>
    <property type="match status" value="1"/>
</dbReference>
<dbReference type="Gene3D" id="3.30.565.10">
    <property type="entry name" value="Histidine kinase-like ATPase, C-terminal domain"/>
    <property type="match status" value="1"/>
</dbReference>
<dbReference type="Gene3D" id="2.30.30.40">
    <property type="entry name" value="SH3 Domains"/>
    <property type="match status" value="1"/>
</dbReference>
<evidence type="ECO:0000259" key="16">
    <source>
        <dbReference type="PROSITE" id="PS50894"/>
    </source>
</evidence>
<protein>
    <recommendedName>
        <fullName evidence="3">Chemotaxis protein CheA</fullName>
        <ecNumber evidence="2">2.7.13.3</ecNumber>
    </recommendedName>
</protein>
<keyword evidence="8" id="KW-0418">Kinase</keyword>
<dbReference type="InterPro" id="IPR036890">
    <property type="entry name" value="HATPase_C_sf"/>
</dbReference>
<evidence type="ECO:0000256" key="11">
    <source>
        <dbReference type="ARBA" id="ARBA00035100"/>
    </source>
</evidence>
<dbReference type="Pfam" id="PF02895">
    <property type="entry name" value="H-kinase_dim"/>
    <property type="match status" value="1"/>
</dbReference>
<evidence type="ECO:0000256" key="10">
    <source>
        <dbReference type="ARBA" id="ARBA00023012"/>
    </source>
</evidence>
<organism evidence="17 18">
    <name type="scientific">Oxynema aestuarii AP17</name>
    <dbReference type="NCBI Taxonomy" id="2064643"/>
    <lineage>
        <taxon>Bacteria</taxon>
        <taxon>Bacillati</taxon>
        <taxon>Cyanobacteriota</taxon>
        <taxon>Cyanophyceae</taxon>
        <taxon>Oscillatoriophycideae</taxon>
        <taxon>Oscillatoriales</taxon>
        <taxon>Oscillatoriaceae</taxon>
        <taxon>Oxynema</taxon>
        <taxon>Oxynema aestuarii</taxon>
    </lineage>
</organism>
<gene>
    <name evidence="17" type="ORF">HCG48_06400</name>
</gene>
<dbReference type="PANTHER" id="PTHR43395">
    <property type="entry name" value="SENSOR HISTIDINE KINASE CHEA"/>
    <property type="match status" value="1"/>
</dbReference>
<evidence type="ECO:0000256" key="8">
    <source>
        <dbReference type="ARBA" id="ARBA00022777"/>
    </source>
</evidence>
<comment type="function">
    <text evidence="11">Involved in the transmission of sensory signals from the chemoreceptors to the flagellar motors. CheA is autophosphorylated; it can transfer its phosphate group to either CheB or CheY.</text>
</comment>
<evidence type="ECO:0000256" key="7">
    <source>
        <dbReference type="ARBA" id="ARBA00022741"/>
    </source>
</evidence>
<dbReference type="EC" id="2.7.13.3" evidence="2"/>
<comment type="catalytic activity">
    <reaction evidence="1">
        <text>ATP + protein L-histidine = ADP + protein N-phospho-L-histidine.</text>
        <dbReference type="EC" id="2.7.13.3"/>
    </reaction>
</comment>
<keyword evidence="5 12" id="KW-0597">Phosphoprotein</keyword>
<dbReference type="InterPro" id="IPR036097">
    <property type="entry name" value="HisK_dim/P_sf"/>
</dbReference>
<dbReference type="SUPFAM" id="SSF47226">
    <property type="entry name" value="Histidine-containing phosphotransfer domain, HPT domain"/>
    <property type="match status" value="1"/>
</dbReference>
<keyword evidence="6" id="KW-0808">Transferase</keyword>
<evidence type="ECO:0000313" key="17">
    <source>
        <dbReference type="EMBL" id="QIZ70247.1"/>
    </source>
</evidence>
<feature type="modified residue" description="Phosphohistidine" evidence="12">
    <location>
        <position position="58"/>
    </location>
</feature>
<dbReference type="InterPro" id="IPR008207">
    <property type="entry name" value="Sig_transdc_His_kin_Hpt_dom"/>
</dbReference>
<dbReference type="SUPFAM" id="SSF50341">
    <property type="entry name" value="CheW-like"/>
    <property type="match status" value="1"/>
</dbReference>
<sequence>MSNADEANNFFADFLDDYFAECEEHLTLARQNLLLLEAFIGEPSVEKTVVHELFRAFHSLKGLSGMMAVKEAEAVAHQMESYLRGLRDRDLVLSEGGFDALLNGTKAIEEIVEARRNQQPVPEIDNILAQLKAAIPPETPSVRGDRPSFKLKPEEQKQLDSAIARGETIWHFSFSPSAQLAARGITVNQVRDLLGQWGHLIHAAPRMGEKGSISFDFLVAGSDAEGEFGESQTDGLIWEAYRGHRGASARETPERETPERETPERETPERETPERETSEVSVPETPEQPAARETPPEEAPTEEPKVAPKGAIAPTAAPAPIAEKSSNVVRVDLPKLDELMRMVGELVIGRARLEDWSDRVTRDLPGAEARALQEINLTLERQLRDLREGVMRVRLVPVAEVFARMHFVVRDLVRETGVRDGSPQENRTTVPPPERKQVKLELSGQETEIDKFVVERMMDPLLHLVRNAISHGIEPEVERVAAGKAPQGTIALRASTAGEMVAIEIEDDGRGIDRDKAIAVGRARGLIDPDLSPDELASQYDAMALLDLLCAPGFSTRDVADLTSGRGVGMAIVKNTVYELGGTVTMTSERGRGTRFRIELPLTLAIADAAIVNVADQTYAIVQSALREVLEVNIETLVRFENNEAIPYRGSLLPLLYLADLFGLERDRDRRSLRVVVVGSGTSAIGLAVDRIVRQCEIVVRSLNDPFVQTVGIAGATELGDGRVVLILDIPSLVRHRESMGTNRETRRRFSFGDPTRSRNDGSAVSH</sequence>
<name>A0A6H1TVS6_9CYAN</name>
<dbReference type="EMBL" id="CP051167">
    <property type="protein sequence ID" value="QIZ70247.1"/>
    <property type="molecule type" value="Genomic_DNA"/>
</dbReference>
<dbReference type="FunFam" id="3.30.565.10:FF:000016">
    <property type="entry name" value="Chemotaxis protein CheA, putative"/>
    <property type="match status" value="1"/>
</dbReference>
<evidence type="ECO:0000256" key="12">
    <source>
        <dbReference type="PROSITE-ProRule" id="PRU00110"/>
    </source>
</evidence>
<feature type="region of interest" description="Disordered" evidence="13">
    <location>
        <begin position="244"/>
        <end position="311"/>
    </location>
</feature>
<evidence type="ECO:0000256" key="2">
    <source>
        <dbReference type="ARBA" id="ARBA00012438"/>
    </source>
</evidence>
<dbReference type="InterPro" id="IPR036641">
    <property type="entry name" value="HPT_dom_sf"/>
</dbReference>
<evidence type="ECO:0000256" key="13">
    <source>
        <dbReference type="SAM" id="MobiDB-lite"/>
    </source>
</evidence>
<evidence type="ECO:0000256" key="4">
    <source>
        <dbReference type="ARBA" id="ARBA00022500"/>
    </source>
</evidence>
<dbReference type="SUPFAM" id="SSF47384">
    <property type="entry name" value="Homodimeric domain of signal transducing histidine kinase"/>
    <property type="match status" value="1"/>
</dbReference>
<dbReference type="InterPro" id="IPR036061">
    <property type="entry name" value="CheW-like_dom_sf"/>
</dbReference>
<dbReference type="Gene3D" id="1.20.120.160">
    <property type="entry name" value="HPT domain"/>
    <property type="match status" value="1"/>
</dbReference>
<dbReference type="InterPro" id="IPR005467">
    <property type="entry name" value="His_kinase_dom"/>
</dbReference>
<dbReference type="InterPro" id="IPR037006">
    <property type="entry name" value="CheA-like_homodim_sf"/>
</dbReference>
<dbReference type="SMART" id="SM00260">
    <property type="entry name" value="CheW"/>
    <property type="match status" value="1"/>
</dbReference>
<dbReference type="GO" id="GO:0006935">
    <property type="term" value="P:chemotaxis"/>
    <property type="evidence" value="ECO:0007669"/>
    <property type="project" value="UniProtKB-KW"/>
</dbReference>
<feature type="domain" description="Histidine kinase" evidence="14">
    <location>
        <begin position="434"/>
        <end position="604"/>
    </location>
</feature>
<evidence type="ECO:0000256" key="9">
    <source>
        <dbReference type="ARBA" id="ARBA00022840"/>
    </source>
</evidence>
<keyword evidence="18" id="KW-1185">Reference proteome</keyword>
<dbReference type="Pfam" id="PF01584">
    <property type="entry name" value="CheW"/>
    <property type="match status" value="1"/>
</dbReference>
<dbReference type="PROSITE" id="PS50109">
    <property type="entry name" value="HIS_KIN"/>
    <property type="match status" value="1"/>
</dbReference>
<dbReference type="KEGG" id="oxy:HCG48_06400"/>
<feature type="compositionally biased region" description="Low complexity" evidence="13">
    <location>
        <begin position="283"/>
        <end position="293"/>
    </location>
</feature>
<feature type="domain" description="HPt" evidence="16">
    <location>
        <begin position="7"/>
        <end position="115"/>
    </location>
</feature>
<dbReference type="GO" id="GO:0000155">
    <property type="term" value="F:phosphorelay sensor kinase activity"/>
    <property type="evidence" value="ECO:0007669"/>
    <property type="project" value="InterPro"/>
</dbReference>
<dbReference type="PANTHER" id="PTHR43395:SF10">
    <property type="entry name" value="CHEMOTAXIS PROTEIN CHEA"/>
    <property type="match status" value="1"/>
</dbReference>
<dbReference type="GO" id="GO:0005524">
    <property type="term" value="F:ATP binding"/>
    <property type="evidence" value="ECO:0007669"/>
    <property type="project" value="UniProtKB-KW"/>
</dbReference>
<dbReference type="Pfam" id="PF02518">
    <property type="entry name" value="HATPase_c"/>
    <property type="match status" value="1"/>
</dbReference>
<evidence type="ECO:0000259" key="15">
    <source>
        <dbReference type="PROSITE" id="PS50851"/>
    </source>
</evidence>
<dbReference type="InterPro" id="IPR004358">
    <property type="entry name" value="Sig_transdc_His_kin-like_C"/>
</dbReference>
<evidence type="ECO:0000313" key="18">
    <source>
        <dbReference type="Proteomes" id="UP000500857"/>
    </source>
</evidence>
<dbReference type="PROSITE" id="PS50894">
    <property type="entry name" value="HPT"/>
    <property type="match status" value="1"/>
</dbReference>
<feature type="region of interest" description="Disordered" evidence="13">
    <location>
        <begin position="739"/>
        <end position="767"/>
    </location>
</feature>
<dbReference type="InterPro" id="IPR003594">
    <property type="entry name" value="HATPase_dom"/>
</dbReference>
<accession>A0A6H1TVS6</accession>
<keyword evidence="10" id="KW-0902">Two-component regulatory system</keyword>
<dbReference type="SMART" id="SM00073">
    <property type="entry name" value="HPT"/>
    <property type="match status" value="1"/>
</dbReference>
<dbReference type="Gene3D" id="1.10.287.560">
    <property type="entry name" value="Histidine kinase CheA-like, homodimeric domain"/>
    <property type="match status" value="1"/>
</dbReference>
<dbReference type="AlphaFoldDB" id="A0A6H1TVS6"/>
<proteinExistence type="predicted"/>
<feature type="domain" description="CheW-like" evidence="15">
    <location>
        <begin position="606"/>
        <end position="739"/>
    </location>
</feature>
<evidence type="ECO:0000256" key="6">
    <source>
        <dbReference type="ARBA" id="ARBA00022679"/>
    </source>
</evidence>
<dbReference type="InterPro" id="IPR002545">
    <property type="entry name" value="CheW-lke_dom"/>
</dbReference>
<dbReference type="Proteomes" id="UP000500857">
    <property type="component" value="Chromosome"/>
</dbReference>
<evidence type="ECO:0000259" key="14">
    <source>
        <dbReference type="PROSITE" id="PS50109"/>
    </source>
</evidence>
<dbReference type="Pfam" id="PF01627">
    <property type="entry name" value="Hpt"/>
    <property type="match status" value="1"/>
</dbReference>
<dbReference type="PRINTS" id="PR00344">
    <property type="entry name" value="BCTRLSENSOR"/>
</dbReference>
<evidence type="ECO:0000256" key="1">
    <source>
        <dbReference type="ARBA" id="ARBA00000085"/>
    </source>
</evidence>
<dbReference type="InterPro" id="IPR051315">
    <property type="entry name" value="Bact_Chemotaxis_CheA"/>
</dbReference>
<feature type="compositionally biased region" description="Basic and acidic residues" evidence="13">
    <location>
        <begin position="251"/>
        <end position="278"/>
    </location>
</feature>
<keyword evidence="9" id="KW-0067">ATP-binding</keyword>
<dbReference type="InterPro" id="IPR004105">
    <property type="entry name" value="CheA-like_dim"/>
</dbReference>
<evidence type="ECO:0000256" key="5">
    <source>
        <dbReference type="ARBA" id="ARBA00022553"/>
    </source>
</evidence>
<reference evidence="17 18" key="1">
    <citation type="submission" date="2020-04" db="EMBL/GenBank/DDBJ databases">
        <authorList>
            <person name="Basu S."/>
            <person name="Maruthanayagam V."/>
            <person name="Chakraborty S."/>
            <person name="Pramanik A."/>
            <person name="Mukherjee J."/>
            <person name="Brink B."/>
        </authorList>
    </citation>
    <scope>NUCLEOTIDE SEQUENCE [LARGE SCALE GENOMIC DNA]</scope>
    <source>
        <strain evidence="17 18">AP17</strain>
    </source>
</reference>
<dbReference type="CDD" id="cd00088">
    <property type="entry name" value="HPT"/>
    <property type="match status" value="1"/>
</dbReference>
<keyword evidence="7" id="KW-0547">Nucleotide-binding</keyword>
<evidence type="ECO:0000256" key="3">
    <source>
        <dbReference type="ARBA" id="ARBA00021495"/>
    </source>
</evidence>
<dbReference type="SUPFAM" id="SSF55874">
    <property type="entry name" value="ATPase domain of HSP90 chaperone/DNA topoisomerase II/histidine kinase"/>
    <property type="match status" value="1"/>
</dbReference>
<dbReference type="PROSITE" id="PS50851">
    <property type="entry name" value="CHEW"/>
    <property type="match status" value="1"/>
</dbReference>
<dbReference type="GO" id="GO:0005737">
    <property type="term" value="C:cytoplasm"/>
    <property type="evidence" value="ECO:0007669"/>
    <property type="project" value="InterPro"/>
</dbReference>
<keyword evidence="4" id="KW-0145">Chemotaxis</keyword>
<dbReference type="SMART" id="SM00387">
    <property type="entry name" value="HATPase_c"/>
    <property type="match status" value="1"/>
</dbReference>